<proteinExistence type="predicted"/>
<dbReference type="InterPro" id="IPR020846">
    <property type="entry name" value="MFS_dom"/>
</dbReference>
<dbReference type="GeneID" id="115634602"/>
<keyword evidence="2" id="KW-0813">Transport</keyword>
<protein>
    <submittedName>
        <fullName evidence="9">Synaptic vesicle glycoprotein 2B-like</fullName>
    </submittedName>
</protein>
<evidence type="ECO:0000313" key="8">
    <source>
        <dbReference type="Proteomes" id="UP000504634"/>
    </source>
</evidence>
<evidence type="ECO:0000256" key="2">
    <source>
        <dbReference type="ARBA" id="ARBA00022448"/>
    </source>
</evidence>
<feature type="transmembrane region" description="Helical" evidence="6">
    <location>
        <begin position="196"/>
        <end position="217"/>
    </location>
</feature>
<keyword evidence="3 6" id="KW-0812">Transmembrane</keyword>
<dbReference type="PANTHER" id="PTHR23511:SF36">
    <property type="entry name" value="EG:BACR7A4.13 PROTEIN-RELATED"/>
    <property type="match status" value="1"/>
</dbReference>
<keyword evidence="5 6" id="KW-0472">Membrane</keyword>
<feature type="transmembrane region" description="Helical" evidence="6">
    <location>
        <begin position="365"/>
        <end position="387"/>
    </location>
</feature>
<dbReference type="PANTHER" id="PTHR23511">
    <property type="entry name" value="SYNAPTIC VESICLE GLYCOPROTEIN 2"/>
    <property type="match status" value="1"/>
</dbReference>
<feature type="transmembrane region" description="Helical" evidence="6">
    <location>
        <begin position="394"/>
        <end position="413"/>
    </location>
</feature>
<dbReference type="OrthoDB" id="10262656at2759"/>
<evidence type="ECO:0000256" key="6">
    <source>
        <dbReference type="SAM" id="Phobius"/>
    </source>
</evidence>
<dbReference type="Gene3D" id="1.20.1250.20">
    <property type="entry name" value="MFS general substrate transporter like domains"/>
    <property type="match status" value="1"/>
</dbReference>
<dbReference type="RefSeq" id="XP_030388312.1">
    <property type="nucleotide sequence ID" value="XM_030532452.1"/>
</dbReference>
<feature type="transmembrane region" description="Helical" evidence="6">
    <location>
        <begin position="28"/>
        <end position="55"/>
    </location>
</feature>
<dbReference type="Proteomes" id="UP000504634">
    <property type="component" value="Unplaced"/>
</dbReference>
<sequence>MDKEKQAEVQAAQVEAFESGISQTGFGLFNYIVIFLAGMMSFAIIFATSVGSYILTAMQTDITLSITQKGLLNASPYWGMIFGALIWALLADCKGRRTVLIITHLLDVIFCNCAALSQTITFILLFKFCAGFCICGGYTTFIIYMSEVHEQKKRIRMLFVIGLMLTSASAVLPILAMPILPNYWRIDPLGLRYTSWQFYMTVTTIPSLIMGISFIFLPESPRFDINAGKSSKAHRTFRTIYHINTCKPADSFPLPPPTDADTYRKLNLLQELGKFRMVFRKEYAVYGLLLFSTDFCVFMIQNTTRLWQPTLIAAAESLKGVTDIDFCCLIENVVSATELAVQQEANRNETMTEVKPSGWRLNWTYYSNNLVFSAIDFVCIFAAFFFLNFFGPKIVLISAFTLTTILAAVLYFVSNYLVLAVPAFYLGVSHVGTISLISLAVHMFPTSVRATFMFTSVTLGRLSTTVGHVVMPKLMTIGCIPVILWIFIFSLASTIISIFLPNAAHLKLN</sequence>
<name>A0A6J2UM54_DROLE</name>
<comment type="subcellular location">
    <subcellularLocation>
        <location evidence="1">Membrane</location>
        <topology evidence="1">Multi-pass membrane protein</topology>
    </subcellularLocation>
</comment>
<feature type="transmembrane region" description="Helical" evidence="6">
    <location>
        <begin position="157"/>
        <end position="176"/>
    </location>
</feature>
<dbReference type="GO" id="GO:0016020">
    <property type="term" value="C:membrane"/>
    <property type="evidence" value="ECO:0007669"/>
    <property type="project" value="UniProtKB-SubCell"/>
</dbReference>
<reference evidence="9" key="1">
    <citation type="submission" date="2025-08" db="UniProtKB">
        <authorList>
            <consortium name="RefSeq"/>
        </authorList>
    </citation>
    <scope>IDENTIFICATION</scope>
    <source>
        <strain evidence="9">11010-0011.00</strain>
        <tissue evidence="9">Whole body</tissue>
    </source>
</reference>
<keyword evidence="4 6" id="KW-1133">Transmembrane helix</keyword>
<feature type="transmembrane region" description="Helical" evidence="6">
    <location>
        <begin position="75"/>
        <end position="91"/>
    </location>
</feature>
<evidence type="ECO:0000256" key="3">
    <source>
        <dbReference type="ARBA" id="ARBA00022692"/>
    </source>
</evidence>
<feature type="transmembrane region" description="Helical" evidence="6">
    <location>
        <begin position="98"/>
        <end position="117"/>
    </location>
</feature>
<dbReference type="GO" id="GO:0022857">
    <property type="term" value="F:transmembrane transporter activity"/>
    <property type="evidence" value="ECO:0007669"/>
    <property type="project" value="InterPro"/>
</dbReference>
<dbReference type="InterPro" id="IPR011701">
    <property type="entry name" value="MFS"/>
</dbReference>
<feature type="domain" description="Major facilitator superfamily (MFS) profile" evidence="7">
    <location>
        <begin position="33"/>
        <end position="505"/>
    </location>
</feature>
<keyword evidence="8" id="KW-1185">Reference proteome</keyword>
<dbReference type="InterPro" id="IPR036259">
    <property type="entry name" value="MFS_trans_sf"/>
</dbReference>
<accession>A0A6J2UM54</accession>
<organism evidence="8 9">
    <name type="scientific">Drosophila lebanonensis</name>
    <name type="common">Fruit fly</name>
    <name type="synonym">Scaptodrosophila lebanonensis</name>
    <dbReference type="NCBI Taxonomy" id="7225"/>
    <lineage>
        <taxon>Eukaryota</taxon>
        <taxon>Metazoa</taxon>
        <taxon>Ecdysozoa</taxon>
        <taxon>Arthropoda</taxon>
        <taxon>Hexapoda</taxon>
        <taxon>Insecta</taxon>
        <taxon>Pterygota</taxon>
        <taxon>Neoptera</taxon>
        <taxon>Endopterygota</taxon>
        <taxon>Diptera</taxon>
        <taxon>Brachycera</taxon>
        <taxon>Muscomorpha</taxon>
        <taxon>Ephydroidea</taxon>
        <taxon>Drosophilidae</taxon>
        <taxon>Scaptodrosophila</taxon>
    </lineage>
</organism>
<dbReference type="SUPFAM" id="SSF103473">
    <property type="entry name" value="MFS general substrate transporter"/>
    <property type="match status" value="1"/>
</dbReference>
<dbReference type="AlphaFoldDB" id="A0A6J2UM54"/>
<feature type="transmembrane region" description="Helical" evidence="6">
    <location>
        <begin position="482"/>
        <end position="500"/>
    </location>
</feature>
<dbReference type="PROSITE" id="PS50850">
    <property type="entry name" value="MFS"/>
    <property type="match status" value="1"/>
</dbReference>
<evidence type="ECO:0000256" key="5">
    <source>
        <dbReference type="ARBA" id="ARBA00023136"/>
    </source>
</evidence>
<feature type="transmembrane region" description="Helical" evidence="6">
    <location>
        <begin position="419"/>
        <end position="440"/>
    </location>
</feature>
<evidence type="ECO:0000256" key="4">
    <source>
        <dbReference type="ARBA" id="ARBA00022989"/>
    </source>
</evidence>
<feature type="transmembrane region" description="Helical" evidence="6">
    <location>
        <begin position="283"/>
        <end position="301"/>
    </location>
</feature>
<dbReference type="Pfam" id="PF07690">
    <property type="entry name" value="MFS_1"/>
    <property type="match status" value="1"/>
</dbReference>
<gene>
    <name evidence="9" type="primary">LOC115634602</name>
</gene>
<feature type="transmembrane region" description="Helical" evidence="6">
    <location>
        <begin position="123"/>
        <end position="145"/>
    </location>
</feature>
<evidence type="ECO:0000313" key="9">
    <source>
        <dbReference type="RefSeq" id="XP_030388312.1"/>
    </source>
</evidence>
<evidence type="ECO:0000259" key="7">
    <source>
        <dbReference type="PROSITE" id="PS50850"/>
    </source>
</evidence>
<evidence type="ECO:0000256" key="1">
    <source>
        <dbReference type="ARBA" id="ARBA00004141"/>
    </source>
</evidence>